<dbReference type="AlphaFoldDB" id="A0A7G5FDZ1"/>
<accession>A0A7G5FDZ1</accession>
<dbReference type="Gene3D" id="3.40.50.150">
    <property type="entry name" value="Vaccinia Virus protein VP39"/>
    <property type="match status" value="1"/>
</dbReference>
<name>A0A7G5FDZ1_9CORY</name>
<dbReference type="SUPFAM" id="SSF53335">
    <property type="entry name" value="S-adenosyl-L-methionine-dependent methyltransferases"/>
    <property type="match status" value="1"/>
</dbReference>
<dbReference type="EMBL" id="CP059833">
    <property type="protein sequence ID" value="QMV84832.1"/>
    <property type="molecule type" value="Genomic_DNA"/>
</dbReference>
<evidence type="ECO:0000313" key="1">
    <source>
        <dbReference type="EMBL" id="QMV84832.1"/>
    </source>
</evidence>
<dbReference type="Proteomes" id="UP000515570">
    <property type="component" value="Chromosome"/>
</dbReference>
<reference evidence="1 2" key="1">
    <citation type="submission" date="2020-07" db="EMBL/GenBank/DDBJ databases">
        <title>non toxigenic Corynebacterium sp. nov from a clinical source.</title>
        <authorList>
            <person name="Bernier A.-M."/>
            <person name="Bernard K."/>
        </authorList>
    </citation>
    <scope>NUCLEOTIDE SEQUENCE [LARGE SCALE GENOMIC DNA]</scope>
    <source>
        <strain evidence="2">NML 93-0612</strain>
    </source>
</reference>
<keyword evidence="2" id="KW-1185">Reference proteome</keyword>
<dbReference type="InterPro" id="IPR029063">
    <property type="entry name" value="SAM-dependent_MTases_sf"/>
</dbReference>
<sequence length="266" mass="29865">MSLTKTQQTLFYPLIGRAEAARTWPELFSDSWAEQAREIALSHGVAINDMPLFSQASYGLRHIASIAEIKTYLANHPEAAVVNLGCGLDRLEEDLAEIPHGPLYNLDFPEVIELRKRWLPASDSIELPFSAFEHEWMKQVDARGGFVALAAGVMYFFEIEQATALIDAMGRQFPGGEFIYDAQSPDVTSRSERVLASAGLPATMPFKLADPYCVRDWSPAVSNVDIEFNFMHYLPQGQRELLPPDVADTFTQVAERKDMYLVKVEF</sequence>
<evidence type="ECO:0000313" key="2">
    <source>
        <dbReference type="Proteomes" id="UP000515570"/>
    </source>
</evidence>
<organism evidence="1 2">
    <name type="scientific">Corynebacterium hindlerae</name>
    <dbReference type="NCBI Taxonomy" id="699041"/>
    <lineage>
        <taxon>Bacteria</taxon>
        <taxon>Bacillati</taxon>
        <taxon>Actinomycetota</taxon>
        <taxon>Actinomycetes</taxon>
        <taxon>Mycobacteriales</taxon>
        <taxon>Corynebacteriaceae</taxon>
        <taxon>Corynebacterium</taxon>
    </lineage>
</organism>
<keyword evidence="1" id="KW-0489">Methyltransferase</keyword>
<gene>
    <name evidence="1" type="ORF">HW450_10885</name>
</gene>
<protein>
    <submittedName>
        <fullName evidence="1">Class I SAM-dependent methyltransferase</fullName>
    </submittedName>
</protein>
<keyword evidence="1" id="KW-0808">Transferase</keyword>
<proteinExistence type="predicted"/>
<dbReference type="GO" id="GO:0008168">
    <property type="term" value="F:methyltransferase activity"/>
    <property type="evidence" value="ECO:0007669"/>
    <property type="project" value="UniProtKB-KW"/>
</dbReference>
<dbReference type="RefSeq" id="WP_182385639.1">
    <property type="nucleotide sequence ID" value="NZ_CP059833.1"/>
</dbReference>
<dbReference type="GO" id="GO:0032259">
    <property type="term" value="P:methylation"/>
    <property type="evidence" value="ECO:0007669"/>
    <property type="project" value="UniProtKB-KW"/>
</dbReference>